<feature type="compositionally biased region" description="Polar residues" evidence="1">
    <location>
        <begin position="294"/>
        <end position="303"/>
    </location>
</feature>
<dbReference type="InterPro" id="IPR025668">
    <property type="entry name" value="Tnp_DDE_dom"/>
</dbReference>
<evidence type="ECO:0000259" key="3">
    <source>
        <dbReference type="Pfam" id="PF13751"/>
    </source>
</evidence>
<accession>A0A0F9DT62</accession>
<dbReference type="PANTHER" id="PTHR35604:SF2">
    <property type="entry name" value="TRANSPOSASE INSH FOR INSERTION SEQUENCE ELEMENT IS5A-RELATED"/>
    <property type="match status" value="1"/>
</dbReference>
<feature type="domain" description="Transposase DDE" evidence="3">
    <location>
        <begin position="398"/>
        <end position="509"/>
    </location>
</feature>
<reference evidence="4" key="1">
    <citation type="journal article" date="2015" name="Nature">
        <title>Complex archaea that bridge the gap between prokaryotes and eukaryotes.</title>
        <authorList>
            <person name="Spang A."/>
            <person name="Saw J.H."/>
            <person name="Jorgensen S.L."/>
            <person name="Zaremba-Niedzwiedzka K."/>
            <person name="Martijn J."/>
            <person name="Lind A.E."/>
            <person name="van Eijk R."/>
            <person name="Schleper C."/>
            <person name="Guy L."/>
            <person name="Ettema T.J."/>
        </authorList>
    </citation>
    <scope>NUCLEOTIDE SEQUENCE</scope>
</reference>
<proteinExistence type="predicted"/>
<feature type="domain" description="Transposase InsH N-terminal" evidence="2">
    <location>
        <begin position="43"/>
        <end position="116"/>
    </location>
</feature>
<evidence type="ECO:0000256" key="1">
    <source>
        <dbReference type="SAM" id="MobiDB-lite"/>
    </source>
</evidence>
<comment type="caution">
    <text evidence="4">The sequence shown here is derived from an EMBL/GenBank/DDBJ whole genome shotgun (WGS) entry which is preliminary data.</text>
</comment>
<dbReference type="InterPro" id="IPR008490">
    <property type="entry name" value="Transposase_InsH_N"/>
</dbReference>
<gene>
    <name evidence="4" type="ORF">LCGC14_2160170</name>
</gene>
<protein>
    <recommendedName>
        <fullName evidence="5">Transposase InsH N-terminal domain-containing protein</fullName>
    </recommendedName>
</protein>
<name>A0A0F9DT62_9ZZZZ</name>
<feature type="compositionally biased region" description="Polar residues" evidence="1">
    <location>
        <begin position="270"/>
        <end position="284"/>
    </location>
</feature>
<sequence length="575" mass="67057">MFKPNDQPTLITFEAELSEKQRKLLERSKEKWFNNLILRNINENDFKSLYSELASRPNVAVNILVSALILKELRGISYDELMESVMFDLRFKVALGLVNIDDVPFSRATIFNFQNRILEYEIQTGINLIEQVFDRLTAKQLKKLSLKADIQRTDSTLISSNIRKYSRVQLLIEVLIRLERILDEPDKNILGESLQSYMETGSEKYVYGLKSKDLPHELNELGRVYHLVYNEINKSDKYRNTKEFINFDRVFREHFIVIDQEIKVKPNEKLNSSMLQSPDDQQATYRKKKEQESKGFTINATETANPDNPLQLIDDIAVNPNNVDDTKILNGRLNKIKDKTPELNEMHTDGGYGSEDNDKKFEELNINQITTAVRGRESEIEKKIEQTDHLPETYTVECPHQKATSTPTKKRHKAQFDLNQCKECPLKANCQIFKNNGRYYFTHEDYMLNKRNLNIITIPKERRKIRPNIEATMKEFKARAPGGKIKVRGLFKTSLFAYSVGIAINFGRIYRHIMVNNIDNDLFSNVFSAMSNIFGKIFARNFFLNFITRIFEFFRELSNGSPNMRFSATLNFECF</sequence>
<evidence type="ECO:0008006" key="5">
    <source>
        <dbReference type="Google" id="ProtNLM"/>
    </source>
</evidence>
<feature type="region of interest" description="Disordered" evidence="1">
    <location>
        <begin position="270"/>
        <end position="303"/>
    </location>
</feature>
<dbReference type="Pfam" id="PF13751">
    <property type="entry name" value="DDE_Tnp_1_6"/>
    <property type="match status" value="1"/>
</dbReference>
<organism evidence="4">
    <name type="scientific">marine sediment metagenome</name>
    <dbReference type="NCBI Taxonomy" id="412755"/>
    <lineage>
        <taxon>unclassified sequences</taxon>
        <taxon>metagenomes</taxon>
        <taxon>ecological metagenomes</taxon>
    </lineage>
</organism>
<dbReference type="EMBL" id="LAZR01027695">
    <property type="protein sequence ID" value="KKL64919.1"/>
    <property type="molecule type" value="Genomic_DNA"/>
</dbReference>
<dbReference type="AlphaFoldDB" id="A0A0F9DT62"/>
<evidence type="ECO:0000259" key="2">
    <source>
        <dbReference type="Pfam" id="PF05598"/>
    </source>
</evidence>
<evidence type="ECO:0000313" key="4">
    <source>
        <dbReference type="EMBL" id="KKL64919.1"/>
    </source>
</evidence>
<dbReference type="Pfam" id="PF05598">
    <property type="entry name" value="DUF772"/>
    <property type="match status" value="1"/>
</dbReference>
<dbReference type="PANTHER" id="PTHR35604">
    <property type="entry name" value="TRANSPOSASE INSH FOR INSERTION SEQUENCE ELEMENT IS5A-RELATED"/>
    <property type="match status" value="1"/>
</dbReference>